<dbReference type="OrthoDB" id="9800154at2"/>
<sequence>MHRNNNLYQFLMDNADRITDEWYEMASKNSSDGVYASSDPDIIQNIKRQNNGFHKRFFSVFIQSESAFLEGIEEWIHEIAQDEEHHNTPLHLILREFNRTHEQYGKIIEEFVETVENDYSIHEIIRWYRVLDRMFSEITVWFVEEHTNYSKKRIEAQQELISKLSSPVITLNEEVALLPIVGDIDSARSKIIMEKTLERCSTQGVNYLLMDLSGVVTIDQNVAEELMNLIDALQLIGVSTTLSGMRPEMAQATVKLGLSFGHVSIKPTLAEAIRFREFPLN</sequence>
<keyword evidence="1" id="KW-0597">Phosphoprotein</keyword>
<dbReference type="PANTHER" id="PTHR33745:SF3">
    <property type="entry name" value="RSBT CO-ANTAGONIST PROTEIN RSBRC"/>
    <property type="match status" value="1"/>
</dbReference>
<dbReference type="EMBL" id="RHIB01000003">
    <property type="protein sequence ID" value="RNA67123.1"/>
    <property type="molecule type" value="Genomic_DNA"/>
</dbReference>
<evidence type="ECO:0000259" key="2">
    <source>
        <dbReference type="PROSITE" id="PS50801"/>
    </source>
</evidence>
<comment type="caution">
    <text evidence="3">The sequence shown here is derived from an EMBL/GenBank/DDBJ whole genome shotgun (WGS) entry which is preliminary data.</text>
</comment>
<keyword evidence="4" id="KW-1185">Reference proteome</keyword>
<accession>A0A3M7TNB6</accession>
<dbReference type="AlphaFoldDB" id="A0A3M7TNB6"/>
<dbReference type="CDD" id="cd07041">
    <property type="entry name" value="STAS_RsbR_RsbS_like"/>
    <property type="match status" value="1"/>
</dbReference>
<dbReference type="InterPro" id="IPR036513">
    <property type="entry name" value="STAS_dom_sf"/>
</dbReference>
<dbReference type="Gene3D" id="3.30.750.24">
    <property type="entry name" value="STAS domain"/>
    <property type="match status" value="1"/>
</dbReference>
<protein>
    <submittedName>
        <fullName evidence="3">STAS domain-containing protein</fullName>
    </submittedName>
</protein>
<gene>
    <name evidence="3" type="ORF">EBO34_18215</name>
</gene>
<proteinExistence type="predicted"/>
<organism evidence="3 4">
    <name type="scientific">Alteribacter keqinensis</name>
    <dbReference type="NCBI Taxonomy" id="2483800"/>
    <lineage>
        <taxon>Bacteria</taxon>
        <taxon>Bacillati</taxon>
        <taxon>Bacillota</taxon>
        <taxon>Bacilli</taxon>
        <taxon>Bacillales</taxon>
        <taxon>Bacillaceae</taxon>
        <taxon>Alteribacter</taxon>
    </lineage>
</organism>
<reference evidence="3 4" key="1">
    <citation type="submission" date="2018-10" db="EMBL/GenBank/DDBJ databases">
        <title>Bacillus Keqinensis sp. nov., a moderately halophilic bacterium isolated from a saline-alkaline lake.</title>
        <authorList>
            <person name="Wang H."/>
        </authorList>
    </citation>
    <scope>NUCLEOTIDE SEQUENCE [LARGE SCALE GENOMIC DNA]</scope>
    <source>
        <strain evidence="3 4">KQ-3</strain>
    </source>
</reference>
<name>A0A3M7TNB6_9BACI</name>
<dbReference type="SUPFAM" id="SSF52091">
    <property type="entry name" value="SpoIIaa-like"/>
    <property type="match status" value="1"/>
</dbReference>
<dbReference type="RefSeq" id="WP_122901252.1">
    <property type="nucleotide sequence ID" value="NZ_RHIB01000003.1"/>
</dbReference>
<dbReference type="PANTHER" id="PTHR33745">
    <property type="entry name" value="RSBT ANTAGONIST PROTEIN RSBS-RELATED"/>
    <property type="match status" value="1"/>
</dbReference>
<evidence type="ECO:0000313" key="4">
    <source>
        <dbReference type="Proteomes" id="UP000278746"/>
    </source>
</evidence>
<dbReference type="InterPro" id="IPR002645">
    <property type="entry name" value="STAS_dom"/>
</dbReference>
<evidence type="ECO:0000313" key="3">
    <source>
        <dbReference type="EMBL" id="RNA67123.1"/>
    </source>
</evidence>
<feature type="domain" description="STAS" evidence="2">
    <location>
        <begin position="165"/>
        <end position="276"/>
    </location>
</feature>
<dbReference type="InterPro" id="IPR051932">
    <property type="entry name" value="Bact_StressResp_Reg"/>
</dbReference>
<dbReference type="PROSITE" id="PS50801">
    <property type="entry name" value="STAS"/>
    <property type="match status" value="1"/>
</dbReference>
<dbReference type="Proteomes" id="UP000278746">
    <property type="component" value="Unassembled WGS sequence"/>
</dbReference>
<evidence type="ECO:0000256" key="1">
    <source>
        <dbReference type="ARBA" id="ARBA00022553"/>
    </source>
</evidence>
<dbReference type="Pfam" id="PF01740">
    <property type="entry name" value="STAS"/>
    <property type="match status" value="1"/>
</dbReference>